<keyword evidence="2" id="KW-1185">Reference proteome</keyword>
<proteinExistence type="predicted"/>
<gene>
    <name evidence="1" type="ORF">E0F98_08575</name>
</gene>
<dbReference type="AlphaFoldDB" id="A0A4R5CY17"/>
<dbReference type="Proteomes" id="UP000294597">
    <property type="component" value="Unassembled WGS sequence"/>
</dbReference>
<accession>A0A4R5CY17</accession>
<keyword evidence="1" id="KW-0121">Carboxypeptidase</keyword>
<dbReference type="SUPFAM" id="SSF49464">
    <property type="entry name" value="Carboxypeptidase regulatory domain-like"/>
    <property type="match status" value="1"/>
</dbReference>
<organism evidence="1 2">
    <name type="scientific">Flavobacterium hiemivividum</name>
    <dbReference type="NCBI Taxonomy" id="2541734"/>
    <lineage>
        <taxon>Bacteria</taxon>
        <taxon>Pseudomonadati</taxon>
        <taxon>Bacteroidota</taxon>
        <taxon>Flavobacteriia</taxon>
        <taxon>Flavobacteriales</taxon>
        <taxon>Flavobacteriaceae</taxon>
        <taxon>Flavobacterium</taxon>
    </lineage>
</organism>
<evidence type="ECO:0000313" key="2">
    <source>
        <dbReference type="Proteomes" id="UP000294597"/>
    </source>
</evidence>
<dbReference type="Pfam" id="PF13715">
    <property type="entry name" value="CarbopepD_reg_2"/>
    <property type="match status" value="1"/>
</dbReference>
<protein>
    <submittedName>
        <fullName evidence="1">Carboxypeptidase-like regulatory domain-containing protein</fullName>
    </submittedName>
</protein>
<dbReference type="GO" id="GO:0004180">
    <property type="term" value="F:carboxypeptidase activity"/>
    <property type="evidence" value="ECO:0007669"/>
    <property type="project" value="UniProtKB-KW"/>
</dbReference>
<dbReference type="InterPro" id="IPR008969">
    <property type="entry name" value="CarboxyPept-like_regulatory"/>
</dbReference>
<keyword evidence="1" id="KW-0378">Hydrolase</keyword>
<keyword evidence="1" id="KW-0645">Protease</keyword>
<name>A0A4R5CY17_9FLAO</name>
<sequence>MRTIFIITFFTLLNFQFGIAQNIKGKIIDSATGESIPYANIKVGESENLVSNAEGYFTLSENNSRDEVELAVSYLGFVQRLLTVGELKRLNYRIELAPGVFQLNDVKVSNEKPNPYEIMANVKANLARNYKNETAASKDLLFYRKSDYFKPKLIEVEIDKSTGFTKQALQKANSDLKRFSTQLISNPPMEFTDILCNYYSTKTKKNDKFQLSSKMEVLKATKLKNEGRSSSLEELQKAAMNTMLQHLDSTKYYRFKSGLFGSRDTISLRKDFNRNRNKDKTKEKTNQLLSTKSSLNSFLSDSNFLESNELDFINNTELYDYKYEGATYTNDNEFAYVLSFKPRRSKAKYLGKLYISETDYAVLRTDYTLEEGEKLNNFNMKFLLGIKTSQNISKGTITYKKKSEDDTYYMQYAAIEQGQYFYLNRPLKFIELTSSEKDVLSLDLKMEVNVSSKTEFLNMSRSKTTAAAIEKIKEADFKFTNIKSYDPKIWKDYNAIEPLQEMKQFKSIN</sequence>
<evidence type="ECO:0000313" key="1">
    <source>
        <dbReference type="EMBL" id="TDE04001.1"/>
    </source>
</evidence>
<reference evidence="1 2" key="1">
    <citation type="submission" date="2019-03" db="EMBL/GenBank/DDBJ databases">
        <title>Flavobacterium TSA-D2 sp. nov., isolated from arctic soil.</title>
        <authorList>
            <person name="Chaudhary D.K."/>
        </authorList>
    </citation>
    <scope>NUCLEOTIDE SEQUENCE [LARGE SCALE GENOMIC DNA]</scope>
    <source>
        <strain evidence="1 2">TSA-D2</strain>
    </source>
</reference>
<dbReference type="RefSeq" id="WP_132110479.1">
    <property type="nucleotide sequence ID" value="NZ_SMFO01000005.1"/>
</dbReference>
<comment type="caution">
    <text evidence="1">The sequence shown here is derived from an EMBL/GenBank/DDBJ whole genome shotgun (WGS) entry which is preliminary data.</text>
</comment>
<dbReference type="EMBL" id="SMFO01000005">
    <property type="protein sequence ID" value="TDE04001.1"/>
    <property type="molecule type" value="Genomic_DNA"/>
</dbReference>